<dbReference type="EMBL" id="HG994359">
    <property type="protein sequence ID" value="CAF2100992.1"/>
    <property type="molecule type" value="Genomic_DNA"/>
</dbReference>
<organism evidence="1">
    <name type="scientific">Brassica napus</name>
    <name type="common">Rape</name>
    <dbReference type="NCBI Taxonomy" id="3708"/>
    <lineage>
        <taxon>Eukaryota</taxon>
        <taxon>Viridiplantae</taxon>
        <taxon>Streptophyta</taxon>
        <taxon>Embryophyta</taxon>
        <taxon>Tracheophyta</taxon>
        <taxon>Spermatophyta</taxon>
        <taxon>Magnoliopsida</taxon>
        <taxon>eudicotyledons</taxon>
        <taxon>Gunneridae</taxon>
        <taxon>Pentapetalae</taxon>
        <taxon>rosids</taxon>
        <taxon>malvids</taxon>
        <taxon>Brassicales</taxon>
        <taxon>Brassicaceae</taxon>
        <taxon>Brassiceae</taxon>
        <taxon>Brassica</taxon>
    </lineage>
</organism>
<gene>
    <name evidence="1" type="ORF">DARMORV10_A05P32750.1</name>
</gene>
<name>A0A816TUF9_BRANA</name>
<dbReference type="SMR" id="A0A816TUF9"/>
<reference evidence="1" key="1">
    <citation type="submission" date="2021-01" db="EMBL/GenBank/DDBJ databases">
        <authorList>
            <consortium name="Genoscope - CEA"/>
            <person name="William W."/>
        </authorList>
    </citation>
    <scope>NUCLEOTIDE SEQUENCE</scope>
</reference>
<sequence>MLSVDKIECHTRTRKKEEDLCYLLPKKKKKTFKSAKTAAKLLKQERNNLEKGCCRHKEHHQLNKYSDSLILNLHRRPYKIRSVQIILAIFPVR</sequence>
<proteinExistence type="predicted"/>
<accession>A0A816TUF9</accession>
<protein>
    <submittedName>
        <fullName evidence="1">(rape) hypothetical protein</fullName>
    </submittedName>
</protein>
<dbReference type="AlphaFoldDB" id="A0A816TUF9"/>
<evidence type="ECO:0000313" key="1">
    <source>
        <dbReference type="EMBL" id="CAF2100992.1"/>
    </source>
</evidence>
<dbReference type="Proteomes" id="UP001295469">
    <property type="component" value="Chromosome A05"/>
</dbReference>